<gene>
    <name evidence="1" type="ORF">N1027_11230</name>
</gene>
<evidence type="ECO:0000313" key="1">
    <source>
        <dbReference type="EMBL" id="MCS5718704.1"/>
    </source>
</evidence>
<keyword evidence="2" id="KW-1185">Reference proteome</keyword>
<dbReference type="SMART" id="SM00855">
    <property type="entry name" value="PGAM"/>
    <property type="match status" value="1"/>
</dbReference>
<dbReference type="InterPro" id="IPR029033">
    <property type="entry name" value="His_PPase_superfam"/>
</dbReference>
<dbReference type="InterPro" id="IPR050275">
    <property type="entry name" value="PGM_Phosphatase"/>
</dbReference>
<dbReference type="PANTHER" id="PTHR48100">
    <property type="entry name" value="BROAD-SPECIFICITY PHOSPHATASE YOR283W-RELATED"/>
    <property type="match status" value="1"/>
</dbReference>
<reference evidence="1" key="1">
    <citation type="submission" date="2022-08" db="EMBL/GenBank/DDBJ databases">
        <authorList>
            <person name="Deng Y."/>
            <person name="Han X.-F."/>
            <person name="Zhang Y.-Q."/>
        </authorList>
    </citation>
    <scope>NUCLEOTIDE SEQUENCE</scope>
    <source>
        <strain evidence="1">CPCC 205763</strain>
    </source>
</reference>
<dbReference type="PIRSF" id="PIRSF000709">
    <property type="entry name" value="6PFK_2-Ptase"/>
    <property type="match status" value="1"/>
</dbReference>
<dbReference type="InterPro" id="IPR013078">
    <property type="entry name" value="His_Pase_superF_clade-1"/>
</dbReference>
<dbReference type="CDD" id="cd07067">
    <property type="entry name" value="HP_PGM_like"/>
    <property type="match status" value="1"/>
</dbReference>
<sequence>MTESAPDASTRQTLYLARHGRTALNAAGRLRGLADPPLDETGLAEAARLGEALAREAARPGRQPIVLVLSSPLQRAVSTASAIAAAVGAPHRADERFNDRDYGPWTGHLKSDVVAEFGSVDAAPGVEPTSTVLARALPALDALRAAGETVVVVTHDAVIRPLLLSLNPTLADLTVPTASWADLTPVDAGWKVESFDNTPT</sequence>
<name>A0ABT2GR57_9MICO</name>
<dbReference type="Proteomes" id="UP001165584">
    <property type="component" value="Unassembled WGS sequence"/>
</dbReference>
<dbReference type="PANTHER" id="PTHR48100:SF1">
    <property type="entry name" value="HISTIDINE PHOSPHATASE FAMILY PROTEIN-RELATED"/>
    <property type="match status" value="1"/>
</dbReference>
<dbReference type="RefSeq" id="WP_259507757.1">
    <property type="nucleotide sequence ID" value="NZ_JANLCM010000001.1"/>
</dbReference>
<protein>
    <submittedName>
        <fullName evidence="1">Histidine phosphatase family protein</fullName>
    </submittedName>
</protein>
<dbReference type="EMBL" id="JANLCM010000001">
    <property type="protein sequence ID" value="MCS5718704.1"/>
    <property type="molecule type" value="Genomic_DNA"/>
</dbReference>
<organism evidence="1 2">
    <name type="scientific">Herbiconiux aconitum</name>
    <dbReference type="NCBI Taxonomy" id="2970913"/>
    <lineage>
        <taxon>Bacteria</taxon>
        <taxon>Bacillati</taxon>
        <taxon>Actinomycetota</taxon>
        <taxon>Actinomycetes</taxon>
        <taxon>Micrococcales</taxon>
        <taxon>Microbacteriaceae</taxon>
        <taxon>Herbiconiux</taxon>
    </lineage>
</organism>
<dbReference type="Gene3D" id="3.40.50.1240">
    <property type="entry name" value="Phosphoglycerate mutase-like"/>
    <property type="match status" value="1"/>
</dbReference>
<proteinExistence type="predicted"/>
<evidence type="ECO:0000313" key="2">
    <source>
        <dbReference type="Proteomes" id="UP001165584"/>
    </source>
</evidence>
<dbReference type="SUPFAM" id="SSF53254">
    <property type="entry name" value="Phosphoglycerate mutase-like"/>
    <property type="match status" value="1"/>
</dbReference>
<comment type="caution">
    <text evidence="1">The sequence shown here is derived from an EMBL/GenBank/DDBJ whole genome shotgun (WGS) entry which is preliminary data.</text>
</comment>
<accession>A0ABT2GR57</accession>
<dbReference type="Pfam" id="PF00300">
    <property type="entry name" value="His_Phos_1"/>
    <property type="match status" value="1"/>
</dbReference>